<evidence type="ECO:0000313" key="4">
    <source>
        <dbReference type="EMBL" id="CAK9197524.1"/>
    </source>
</evidence>
<evidence type="ECO:0000256" key="3">
    <source>
        <dbReference type="SAM" id="MobiDB-lite"/>
    </source>
</evidence>
<dbReference type="EMBL" id="OZ019903">
    <property type="protein sequence ID" value="CAK9197524.1"/>
    <property type="molecule type" value="Genomic_DNA"/>
</dbReference>
<feature type="compositionally biased region" description="Low complexity" evidence="3">
    <location>
        <begin position="1"/>
        <end position="12"/>
    </location>
</feature>
<proteinExistence type="inferred from homology"/>
<organism evidence="4 5">
    <name type="scientific">Sphagnum troendelagicum</name>
    <dbReference type="NCBI Taxonomy" id="128251"/>
    <lineage>
        <taxon>Eukaryota</taxon>
        <taxon>Viridiplantae</taxon>
        <taxon>Streptophyta</taxon>
        <taxon>Embryophyta</taxon>
        <taxon>Bryophyta</taxon>
        <taxon>Sphagnophytina</taxon>
        <taxon>Sphagnopsida</taxon>
        <taxon>Sphagnales</taxon>
        <taxon>Sphagnaceae</taxon>
        <taxon>Sphagnum</taxon>
    </lineage>
</organism>
<reference evidence="4" key="1">
    <citation type="submission" date="2024-02" db="EMBL/GenBank/DDBJ databases">
        <authorList>
            <consortium name="ELIXIR-Norway"/>
            <consortium name="Elixir Norway"/>
        </authorList>
    </citation>
    <scope>NUCLEOTIDE SEQUENCE</scope>
</reference>
<evidence type="ECO:0000313" key="5">
    <source>
        <dbReference type="Proteomes" id="UP001497512"/>
    </source>
</evidence>
<accession>A0ABP0TJH1</accession>
<keyword evidence="5" id="KW-1185">Reference proteome</keyword>
<keyword evidence="2" id="KW-0175">Coiled coil</keyword>
<feature type="compositionally biased region" description="Basic and acidic residues" evidence="3">
    <location>
        <begin position="301"/>
        <end position="314"/>
    </location>
</feature>
<sequence length="592" mass="66501">MTTSTNAATTTTKWVGSKLQWEGPRIKTANNRSMPKSPVKTELLLPSSLQQSHKLLEVLEMEEFEVLERRLRSSLRGRQGTDEAANTTTTTTTAAAAAAAMRISSSSSQDKIALSKKKSPSVNIVDGDGDDDDDESKQKTDGNADLHHLQEHHEIVEFDDDNNWCDEFLSKIRGGHENTTTDHNGNAPPPMHAATAKYEPTMKVVTSSAAEAEEREEEEEEEEAPLVSSSSLVQSFFGFPKPRTNNNGGNRRGKGVLEGEAKAAKAKHTGRGGGKDGRTGDQNAEKKAKAAKQSQGGGGGRGEDKHEEERHRQEDEEDSLCNKVEALGAEITSFKRENKRLEKLAKESEENLARLVREKAEWENHKLMDMKAFQVHQEEEMLKLKKERQLLDTRSRAMLGLPTIQRKEVEELKARLATEQTEHHEKEKRWRLTTTRLRQINEDLSKQVQELSDEVKRYEICLLHNWDDQEPPTVEVAHLYMNSQGKAGNKFVTSSTNTTPAADENKNILQTPCNPVGGFGFPREKHEPSSENSEVLKPVKVPYEVGLLTEQAKLLSQIYSRPGKNNDTIVEKQRRVQLGQFNPNFSNWRREV</sequence>
<dbReference type="PANTHER" id="PTHR10331">
    <property type="entry name" value="T COMPLEX PROTEIN 10"/>
    <property type="match status" value="1"/>
</dbReference>
<dbReference type="InterPro" id="IPR026581">
    <property type="entry name" value="TCP10L/CENPJ"/>
</dbReference>
<feature type="compositionally biased region" description="Acidic residues" evidence="3">
    <location>
        <begin position="211"/>
        <end position="224"/>
    </location>
</feature>
<feature type="region of interest" description="Disordered" evidence="3">
    <location>
        <begin position="1"/>
        <end position="38"/>
    </location>
</feature>
<feature type="compositionally biased region" description="Low complexity" evidence="3">
    <location>
        <begin position="226"/>
        <end position="237"/>
    </location>
</feature>
<feature type="compositionally biased region" description="Basic and acidic residues" evidence="3">
    <location>
        <begin position="273"/>
        <end position="288"/>
    </location>
</feature>
<protein>
    <submittedName>
        <fullName evidence="4">Uncharacterized protein</fullName>
    </submittedName>
</protein>
<dbReference type="PANTHER" id="PTHR10331:SF6">
    <property type="entry name" value="SPINDLE ASSEMBLY ABNORMAL 4"/>
    <property type="match status" value="1"/>
</dbReference>
<dbReference type="Proteomes" id="UP001497512">
    <property type="component" value="Chromosome 11"/>
</dbReference>
<feature type="region of interest" description="Disordered" evidence="3">
    <location>
        <begin position="100"/>
        <end position="144"/>
    </location>
</feature>
<feature type="region of interest" description="Disordered" evidence="3">
    <location>
        <begin position="204"/>
        <end position="321"/>
    </location>
</feature>
<feature type="coiled-coil region" evidence="2">
    <location>
        <begin position="324"/>
        <end position="365"/>
    </location>
</feature>
<evidence type="ECO:0000256" key="1">
    <source>
        <dbReference type="ARBA" id="ARBA00005627"/>
    </source>
</evidence>
<feature type="coiled-coil region" evidence="2">
    <location>
        <begin position="409"/>
        <end position="461"/>
    </location>
</feature>
<comment type="similarity">
    <text evidence="1">Belongs to the TCP10 family.</text>
</comment>
<gene>
    <name evidence="4" type="ORF">CSSPTR1EN2_LOCUS4017</name>
</gene>
<name>A0ABP0TJH1_9BRYO</name>
<evidence type="ECO:0000256" key="2">
    <source>
        <dbReference type="SAM" id="Coils"/>
    </source>
</evidence>